<protein>
    <submittedName>
        <fullName evidence="2">Lipoprotein</fullName>
    </submittedName>
</protein>
<dbReference type="Proteomes" id="UP000606498">
    <property type="component" value="Unassembled WGS sequence"/>
</dbReference>
<keyword evidence="3" id="KW-1185">Reference proteome</keyword>
<evidence type="ECO:0000313" key="3">
    <source>
        <dbReference type="Proteomes" id="UP000606498"/>
    </source>
</evidence>
<dbReference type="EMBL" id="BMKO01000008">
    <property type="protein sequence ID" value="GGE87364.1"/>
    <property type="molecule type" value="Genomic_DNA"/>
</dbReference>
<reference evidence="3" key="1">
    <citation type="journal article" date="2019" name="Int. J. Syst. Evol. Microbiol.">
        <title>The Global Catalogue of Microorganisms (GCM) 10K type strain sequencing project: providing services to taxonomists for standard genome sequencing and annotation.</title>
        <authorList>
            <consortium name="The Broad Institute Genomics Platform"/>
            <consortium name="The Broad Institute Genome Sequencing Center for Infectious Disease"/>
            <person name="Wu L."/>
            <person name="Ma J."/>
        </authorList>
    </citation>
    <scope>NUCLEOTIDE SEQUENCE [LARGE SCALE GENOMIC DNA]</scope>
    <source>
        <strain evidence="3">CGMCC 1.16033</strain>
    </source>
</reference>
<feature type="region of interest" description="Disordered" evidence="1">
    <location>
        <begin position="21"/>
        <end position="45"/>
    </location>
</feature>
<name>A0ABQ1T817_9GAMM</name>
<gene>
    <name evidence="2" type="ORF">GCM10011520_29850</name>
</gene>
<sequence>MKISYLSLLLGSALLLGGCGSDDDNNNGGGEVTPPPPPPPVETPSLDIGEASSIELTLNSFNPDSGEVIFALQNTEGKALTNAAKYRITYFGYPAEEQASTKPKAWKRWHVTYSYSCDPAAECPEPLRALDDVGSYSFSPSGLDWDADAANGAVSRYKVAIEVFGTELSNEITLLSPTSAN</sequence>
<dbReference type="PROSITE" id="PS51257">
    <property type="entry name" value="PROKAR_LIPOPROTEIN"/>
    <property type="match status" value="1"/>
</dbReference>
<keyword evidence="2" id="KW-0449">Lipoprotein</keyword>
<proteinExistence type="predicted"/>
<organism evidence="2 3">
    <name type="scientific">Shewanella carassii</name>
    <dbReference type="NCBI Taxonomy" id="1987584"/>
    <lineage>
        <taxon>Bacteria</taxon>
        <taxon>Pseudomonadati</taxon>
        <taxon>Pseudomonadota</taxon>
        <taxon>Gammaproteobacteria</taxon>
        <taxon>Alteromonadales</taxon>
        <taxon>Shewanellaceae</taxon>
        <taxon>Shewanella</taxon>
    </lineage>
</organism>
<comment type="caution">
    <text evidence="2">The sequence shown here is derived from an EMBL/GenBank/DDBJ whole genome shotgun (WGS) entry which is preliminary data.</text>
</comment>
<dbReference type="RefSeq" id="WP_100142185.1">
    <property type="nucleotide sequence ID" value="NZ_AP024618.1"/>
</dbReference>
<feature type="compositionally biased region" description="Pro residues" evidence="1">
    <location>
        <begin position="33"/>
        <end position="42"/>
    </location>
</feature>
<evidence type="ECO:0000256" key="1">
    <source>
        <dbReference type="SAM" id="MobiDB-lite"/>
    </source>
</evidence>
<accession>A0ABQ1T817</accession>
<evidence type="ECO:0000313" key="2">
    <source>
        <dbReference type="EMBL" id="GGE87364.1"/>
    </source>
</evidence>